<dbReference type="Proteomes" id="UP000735302">
    <property type="component" value="Unassembled WGS sequence"/>
</dbReference>
<sequence>MGARDGTNPLEIFLNIGPMEEEEDGLVVAVAVSTCVHKQPINRGHGNWTLSDVNTMARWLGILIISRIHLTSHVKPALPTGPDSLKSQQQ</sequence>
<reference evidence="1 2" key="1">
    <citation type="journal article" date="2021" name="Elife">
        <title>Chloroplast acquisition without the gene transfer in kleptoplastic sea slugs, Plakobranchus ocellatus.</title>
        <authorList>
            <person name="Maeda T."/>
            <person name="Takahashi S."/>
            <person name="Yoshida T."/>
            <person name="Shimamura S."/>
            <person name="Takaki Y."/>
            <person name="Nagai Y."/>
            <person name="Toyoda A."/>
            <person name="Suzuki Y."/>
            <person name="Arimoto A."/>
            <person name="Ishii H."/>
            <person name="Satoh N."/>
            <person name="Nishiyama T."/>
            <person name="Hasebe M."/>
            <person name="Maruyama T."/>
            <person name="Minagawa J."/>
            <person name="Obokata J."/>
            <person name="Shigenobu S."/>
        </authorList>
    </citation>
    <scope>NUCLEOTIDE SEQUENCE [LARGE SCALE GENOMIC DNA]</scope>
</reference>
<keyword evidence="2" id="KW-1185">Reference proteome</keyword>
<evidence type="ECO:0000313" key="1">
    <source>
        <dbReference type="EMBL" id="GFN90579.1"/>
    </source>
</evidence>
<dbReference type="AlphaFoldDB" id="A0AAV3Z7N2"/>
<accession>A0AAV3Z7N2</accession>
<comment type="caution">
    <text evidence="1">The sequence shown here is derived from an EMBL/GenBank/DDBJ whole genome shotgun (WGS) entry which is preliminary data.</text>
</comment>
<proteinExistence type="predicted"/>
<name>A0AAV3Z7N2_9GAST</name>
<protein>
    <submittedName>
        <fullName evidence="1">Uncharacterized protein</fullName>
    </submittedName>
</protein>
<organism evidence="1 2">
    <name type="scientific">Plakobranchus ocellatus</name>
    <dbReference type="NCBI Taxonomy" id="259542"/>
    <lineage>
        <taxon>Eukaryota</taxon>
        <taxon>Metazoa</taxon>
        <taxon>Spiralia</taxon>
        <taxon>Lophotrochozoa</taxon>
        <taxon>Mollusca</taxon>
        <taxon>Gastropoda</taxon>
        <taxon>Heterobranchia</taxon>
        <taxon>Euthyneura</taxon>
        <taxon>Panpulmonata</taxon>
        <taxon>Sacoglossa</taxon>
        <taxon>Placobranchoidea</taxon>
        <taxon>Plakobranchidae</taxon>
        <taxon>Plakobranchus</taxon>
    </lineage>
</organism>
<gene>
    <name evidence="1" type="ORF">PoB_001708500</name>
</gene>
<evidence type="ECO:0000313" key="2">
    <source>
        <dbReference type="Proteomes" id="UP000735302"/>
    </source>
</evidence>
<dbReference type="EMBL" id="BLXT01002056">
    <property type="protein sequence ID" value="GFN90579.1"/>
    <property type="molecule type" value="Genomic_DNA"/>
</dbReference>